<dbReference type="PANTHER" id="PTHR43811:SF19">
    <property type="entry name" value="39 KDA FK506-BINDING NUCLEAR PROTEIN"/>
    <property type="match status" value="1"/>
</dbReference>
<dbReference type="AlphaFoldDB" id="A0A916U5S1"/>
<dbReference type="Gene3D" id="3.10.50.40">
    <property type="match status" value="1"/>
</dbReference>
<dbReference type="InterPro" id="IPR036944">
    <property type="entry name" value="PPIase_FKBP_N_sf"/>
</dbReference>
<dbReference type="InterPro" id="IPR000774">
    <property type="entry name" value="PPIase_FKBP_N"/>
</dbReference>
<feature type="domain" description="PPIase FKBP-type" evidence="8">
    <location>
        <begin position="155"/>
        <end position="240"/>
    </location>
</feature>
<accession>A0A916U5S1</accession>
<name>A0A916U5S1_9SPHI</name>
<organism evidence="9 10">
    <name type="scientific">Pedobacter quisquiliarum</name>
    <dbReference type="NCBI Taxonomy" id="1834438"/>
    <lineage>
        <taxon>Bacteria</taxon>
        <taxon>Pseudomonadati</taxon>
        <taxon>Bacteroidota</taxon>
        <taxon>Sphingobacteriia</taxon>
        <taxon>Sphingobacteriales</taxon>
        <taxon>Sphingobacteriaceae</taxon>
        <taxon>Pedobacter</taxon>
    </lineage>
</organism>
<evidence type="ECO:0000313" key="10">
    <source>
        <dbReference type="Proteomes" id="UP000651668"/>
    </source>
</evidence>
<comment type="similarity">
    <text evidence="2 6">Belongs to the FKBP-type PPIase family.</text>
</comment>
<dbReference type="Pfam" id="PF00254">
    <property type="entry name" value="FKBP_C"/>
    <property type="match status" value="1"/>
</dbReference>
<dbReference type="EMBL" id="BMIL01000004">
    <property type="protein sequence ID" value="GGC61251.1"/>
    <property type="molecule type" value="Genomic_DNA"/>
</dbReference>
<sequence>MKKTYIALACCLAAFSATAQTKKPAPKKPVAKVAAKPAAPVVTLKNTLDSASYSFGSSMGTGLKSNGITALNYDLLLKGLKDAFAGKEPMLDRMEAQEVINTLFMSKGKAKFAAAIEEGKAFLENNKKVDGVKTTASGLQYFVVKAGTGPKPGADATVLVNYKGRLLSGKQFDSNEGRDPIELTVNGVIPGWTEGLQLMNEGATYRFFIPYDLAYGERGAGQDIMPYSTLIFEVELVKVK</sequence>
<feature type="signal peptide" evidence="7">
    <location>
        <begin position="1"/>
        <end position="19"/>
    </location>
</feature>
<protein>
    <recommendedName>
        <fullName evidence="6">Peptidyl-prolyl cis-trans isomerase</fullName>
        <ecNumber evidence="6">5.2.1.8</ecNumber>
    </recommendedName>
</protein>
<dbReference type="PROSITE" id="PS50059">
    <property type="entry name" value="FKBP_PPIASE"/>
    <property type="match status" value="1"/>
</dbReference>
<feature type="chain" id="PRO_5036811917" description="Peptidyl-prolyl cis-trans isomerase" evidence="7">
    <location>
        <begin position="20"/>
        <end position="240"/>
    </location>
</feature>
<evidence type="ECO:0000256" key="5">
    <source>
        <dbReference type="PROSITE-ProRule" id="PRU00277"/>
    </source>
</evidence>
<dbReference type="RefSeq" id="WP_188626122.1">
    <property type="nucleotide sequence ID" value="NZ_BMIL01000004.1"/>
</dbReference>
<dbReference type="GO" id="GO:0003755">
    <property type="term" value="F:peptidyl-prolyl cis-trans isomerase activity"/>
    <property type="evidence" value="ECO:0007669"/>
    <property type="project" value="UniProtKB-UniRule"/>
</dbReference>
<dbReference type="InterPro" id="IPR046357">
    <property type="entry name" value="PPIase_dom_sf"/>
</dbReference>
<keyword evidence="3 5" id="KW-0697">Rotamase</keyword>
<dbReference type="GO" id="GO:0006457">
    <property type="term" value="P:protein folding"/>
    <property type="evidence" value="ECO:0007669"/>
    <property type="project" value="InterPro"/>
</dbReference>
<dbReference type="InterPro" id="IPR001179">
    <property type="entry name" value="PPIase_FKBP_dom"/>
</dbReference>
<comment type="catalytic activity">
    <reaction evidence="1 5 6">
        <text>[protein]-peptidylproline (omega=180) = [protein]-peptidylproline (omega=0)</text>
        <dbReference type="Rhea" id="RHEA:16237"/>
        <dbReference type="Rhea" id="RHEA-COMP:10747"/>
        <dbReference type="Rhea" id="RHEA-COMP:10748"/>
        <dbReference type="ChEBI" id="CHEBI:83833"/>
        <dbReference type="ChEBI" id="CHEBI:83834"/>
        <dbReference type="EC" id="5.2.1.8"/>
    </reaction>
</comment>
<evidence type="ECO:0000256" key="4">
    <source>
        <dbReference type="ARBA" id="ARBA00023235"/>
    </source>
</evidence>
<evidence type="ECO:0000256" key="6">
    <source>
        <dbReference type="RuleBase" id="RU003915"/>
    </source>
</evidence>
<keyword evidence="10" id="KW-1185">Reference proteome</keyword>
<reference evidence="9" key="1">
    <citation type="journal article" date="2014" name="Int. J. Syst. Evol. Microbiol.">
        <title>Complete genome sequence of Corynebacterium casei LMG S-19264T (=DSM 44701T), isolated from a smear-ripened cheese.</title>
        <authorList>
            <consortium name="US DOE Joint Genome Institute (JGI-PGF)"/>
            <person name="Walter F."/>
            <person name="Albersmeier A."/>
            <person name="Kalinowski J."/>
            <person name="Ruckert C."/>
        </authorList>
    </citation>
    <scope>NUCLEOTIDE SEQUENCE</scope>
    <source>
        <strain evidence="9">CGMCC 1.15343</strain>
    </source>
</reference>
<keyword evidence="7" id="KW-0732">Signal</keyword>
<reference evidence="9" key="2">
    <citation type="submission" date="2020-09" db="EMBL/GenBank/DDBJ databases">
        <authorList>
            <person name="Sun Q."/>
            <person name="Zhou Y."/>
        </authorList>
    </citation>
    <scope>NUCLEOTIDE SEQUENCE</scope>
    <source>
        <strain evidence="9">CGMCC 1.15343</strain>
    </source>
</reference>
<proteinExistence type="inferred from homology"/>
<keyword evidence="4 5" id="KW-0413">Isomerase</keyword>
<evidence type="ECO:0000256" key="2">
    <source>
        <dbReference type="ARBA" id="ARBA00006577"/>
    </source>
</evidence>
<comment type="caution">
    <text evidence="9">The sequence shown here is derived from an EMBL/GenBank/DDBJ whole genome shotgun (WGS) entry which is preliminary data.</text>
</comment>
<evidence type="ECO:0000313" key="9">
    <source>
        <dbReference type="EMBL" id="GGC61251.1"/>
    </source>
</evidence>
<dbReference type="EC" id="5.2.1.8" evidence="6"/>
<evidence type="ECO:0000256" key="1">
    <source>
        <dbReference type="ARBA" id="ARBA00000971"/>
    </source>
</evidence>
<dbReference type="Gene3D" id="1.10.287.460">
    <property type="entry name" value="Peptidyl-prolyl cis-trans isomerase, FKBP-type, N-terminal domain"/>
    <property type="match status" value="1"/>
</dbReference>
<dbReference type="SUPFAM" id="SSF54534">
    <property type="entry name" value="FKBP-like"/>
    <property type="match status" value="1"/>
</dbReference>
<dbReference type="PANTHER" id="PTHR43811">
    <property type="entry name" value="FKBP-TYPE PEPTIDYL-PROLYL CIS-TRANS ISOMERASE FKPA"/>
    <property type="match status" value="1"/>
</dbReference>
<evidence type="ECO:0000256" key="3">
    <source>
        <dbReference type="ARBA" id="ARBA00023110"/>
    </source>
</evidence>
<evidence type="ECO:0000256" key="7">
    <source>
        <dbReference type="SAM" id="SignalP"/>
    </source>
</evidence>
<dbReference type="Proteomes" id="UP000651668">
    <property type="component" value="Unassembled WGS sequence"/>
</dbReference>
<dbReference type="Pfam" id="PF01346">
    <property type="entry name" value="FKBP_N"/>
    <property type="match status" value="1"/>
</dbReference>
<gene>
    <name evidence="9" type="ORF">GCM10011387_13620</name>
</gene>
<evidence type="ECO:0000259" key="8">
    <source>
        <dbReference type="PROSITE" id="PS50059"/>
    </source>
</evidence>